<name>A0A0A7LB22_9ARCH</name>
<dbReference type="EMBL" id="CP010070">
    <property type="protein sequence ID" value="AIZ56274.1"/>
    <property type="molecule type" value="Genomic_DNA"/>
</dbReference>
<reference evidence="1 2" key="1">
    <citation type="journal article" date="2014" name="Appl. Environ. Microbiol.">
        <title>Comparative Genome Analysis of 'Candidatus Methanoplasma termitum' Indicates a New Mode of Energy Metabolism in the Seventh Order of Methanogens.</title>
        <authorList>
            <person name="Lang K."/>
            <person name="Schuldes J."/>
            <person name="Klingl A."/>
            <person name="Poehlein A."/>
            <person name="Daniel R."/>
            <person name="Brune A."/>
        </authorList>
    </citation>
    <scope>NUCLEOTIDE SEQUENCE [LARGE SCALE GENOMIC DNA]</scope>
    <source>
        <strain evidence="2">Mpt1</strain>
    </source>
</reference>
<protein>
    <recommendedName>
        <fullName evidence="3">DUF3788 domain-containing protein</fullName>
    </recommendedName>
</protein>
<sequence length="144" mass="16880">MYERLLDKSIIPNEATIAEHIGPESRRRLNDFENDLRSNHLLSRELKFPFGNNYGWGYKYSHRSAHLCYVFFEKGAFTVTLRIGDKHVPLIEDILPSMLPKTKDLWRDRYPCGEHGGWIHYRILTDNEVGDVVKLVKIRKKPVA</sequence>
<dbReference type="KEGG" id="mear:Mpt1_c03800"/>
<evidence type="ECO:0008006" key="3">
    <source>
        <dbReference type="Google" id="ProtNLM"/>
    </source>
</evidence>
<organism evidence="1 2">
    <name type="scientific">Candidatus Methanoplasma termitum</name>
    <dbReference type="NCBI Taxonomy" id="1577791"/>
    <lineage>
        <taxon>Archaea</taxon>
        <taxon>Methanobacteriati</taxon>
        <taxon>Thermoplasmatota</taxon>
        <taxon>Thermoplasmata</taxon>
        <taxon>Methanomassiliicoccales</taxon>
        <taxon>Methanomassiliicoccaceae</taxon>
        <taxon>Candidatus Methanoplasma</taxon>
    </lineage>
</organism>
<evidence type="ECO:0000313" key="1">
    <source>
        <dbReference type="EMBL" id="AIZ56274.1"/>
    </source>
</evidence>
<dbReference type="RefSeq" id="WP_048111604.1">
    <property type="nucleotide sequence ID" value="NZ_CP010070.1"/>
</dbReference>
<dbReference type="STRING" id="1577791.Mpt1_c03800"/>
<evidence type="ECO:0000313" key="2">
    <source>
        <dbReference type="Proteomes" id="UP000030787"/>
    </source>
</evidence>
<dbReference type="InterPro" id="IPR024265">
    <property type="entry name" value="DUF3788"/>
</dbReference>
<dbReference type="Pfam" id="PF12663">
    <property type="entry name" value="DUF3788"/>
    <property type="match status" value="1"/>
</dbReference>
<keyword evidence="2" id="KW-1185">Reference proteome</keyword>
<dbReference type="AlphaFoldDB" id="A0A0A7LB22"/>
<gene>
    <name evidence="1" type="ORF">Mpt1_c03800</name>
</gene>
<dbReference type="Proteomes" id="UP000030787">
    <property type="component" value="Chromosome"/>
</dbReference>
<accession>A0A0A7LB22</accession>
<dbReference type="HOGENOM" id="CLU_125862_1_0_2"/>
<dbReference type="GeneID" id="24818050"/>
<proteinExistence type="predicted"/>